<dbReference type="Gramene" id="TuG1812G0200004022.01.T01">
    <property type="protein sequence ID" value="TuG1812G0200004022.01.T01"/>
    <property type="gene ID" value="TuG1812G0200004022.01"/>
</dbReference>
<dbReference type="EnsemblPlants" id="TuG1812G0200004022.01.T01">
    <property type="protein sequence ID" value="TuG1812G0200004022.01.T01"/>
    <property type="gene ID" value="TuG1812G0200004022.01"/>
</dbReference>
<proteinExistence type="predicted"/>
<protein>
    <submittedName>
        <fullName evidence="1">Uncharacterized protein</fullName>
    </submittedName>
</protein>
<sequence>MVAFTSSSNTRGCGPVGGSMYTFVLVRRFPKEEILNANRWFSMCQSLHS</sequence>
<organism evidence="1 2">
    <name type="scientific">Triticum urartu</name>
    <name type="common">Red wild einkorn</name>
    <name type="synonym">Crithodium urartu</name>
    <dbReference type="NCBI Taxonomy" id="4572"/>
    <lineage>
        <taxon>Eukaryota</taxon>
        <taxon>Viridiplantae</taxon>
        <taxon>Streptophyta</taxon>
        <taxon>Embryophyta</taxon>
        <taxon>Tracheophyta</taxon>
        <taxon>Spermatophyta</taxon>
        <taxon>Magnoliopsida</taxon>
        <taxon>Liliopsida</taxon>
        <taxon>Poales</taxon>
        <taxon>Poaceae</taxon>
        <taxon>BOP clade</taxon>
        <taxon>Pooideae</taxon>
        <taxon>Triticodae</taxon>
        <taxon>Triticeae</taxon>
        <taxon>Triticinae</taxon>
        <taxon>Triticum</taxon>
    </lineage>
</organism>
<reference evidence="1" key="3">
    <citation type="submission" date="2022-06" db="UniProtKB">
        <authorList>
            <consortium name="EnsemblPlants"/>
        </authorList>
    </citation>
    <scope>IDENTIFICATION</scope>
</reference>
<dbReference type="AlphaFoldDB" id="A0A8R7TK40"/>
<reference evidence="1" key="2">
    <citation type="submission" date="2018-03" db="EMBL/GenBank/DDBJ databases">
        <title>The Triticum urartu genome reveals the dynamic nature of wheat genome evolution.</title>
        <authorList>
            <person name="Ling H."/>
            <person name="Ma B."/>
            <person name="Shi X."/>
            <person name="Liu H."/>
            <person name="Dong L."/>
            <person name="Sun H."/>
            <person name="Cao Y."/>
            <person name="Gao Q."/>
            <person name="Zheng S."/>
            <person name="Li Y."/>
            <person name="Yu Y."/>
            <person name="Du H."/>
            <person name="Qi M."/>
            <person name="Li Y."/>
            <person name="Yu H."/>
            <person name="Cui Y."/>
            <person name="Wang N."/>
            <person name="Chen C."/>
            <person name="Wu H."/>
            <person name="Zhao Y."/>
            <person name="Zhang J."/>
            <person name="Li Y."/>
            <person name="Zhou W."/>
            <person name="Zhang B."/>
            <person name="Hu W."/>
            <person name="Eijk M."/>
            <person name="Tang J."/>
            <person name="Witsenboer H."/>
            <person name="Zhao S."/>
            <person name="Li Z."/>
            <person name="Zhang A."/>
            <person name="Wang D."/>
            <person name="Liang C."/>
        </authorList>
    </citation>
    <scope>NUCLEOTIDE SEQUENCE [LARGE SCALE GENOMIC DNA]</scope>
    <source>
        <strain evidence="1">cv. G1812</strain>
    </source>
</reference>
<keyword evidence="2" id="KW-1185">Reference proteome</keyword>
<evidence type="ECO:0000313" key="2">
    <source>
        <dbReference type="Proteomes" id="UP000015106"/>
    </source>
</evidence>
<reference evidence="2" key="1">
    <citation type="journal article" date="2013" name="Nature">
        <title>Draft genome of the wheat A-genome progenitor Triticum urartu.</title>
        <authorList>
            <person name="Ling H.Q."/>
            <person name="Zhao S."/>
            <person name="Liu D."/>
            <person name="Wang J."/>
            <person name="Sun H."/>
            <person name="Zhang C."/>
            <person name="Fan H."/>
            <person name="Li D."/>
            <person name="Dong L."/>
            <person name="Tao Y."/>
            <person name="Gao C."/>
            <person name="Wu H."/>
            <person name="Li Y."/>
            <person name="Cui Y."/>
            <person name="Guo X."/>
            <person name="Zheng S."/>
            <person name="Wang B."/>
            <person name="Yu K."/>
            <person name="Liang Q."/>
            <person name="Yang W."/>
            <person name="Lou X."/>
            <person name="Chen J."/>
            <person name="Feng M."/>
            <person name="Jian J."/>
            <person name="Zhang X."/>
            <person name="Luo G."/>
            <person name="Jiang Y."/>
            <person name="Liu J."/>
            <person name="Wang Z."/>
            <person name="Sha Y."/>
            <person name="Zhang B."/>
            <person name="Wu H."/>
            <person name="Tang D."/>
            <person name="Shen Q."/>
            <person name="Xue P."/>
            <person name="Zou S."/>
            <person name="Wang X."/>
            <person name="Liu X."/>
            <person name="Wang F."/>
            <person name="Yang Y."/>
            <person name="An X."/>
            <person name="Dong Z."/>
            <person name="Zhang K."/>
            <person name="Zhang X."/>
            <person name="Luo M.C."/>
            <person name="Dvorak J."/>
            <person name="Tong Y."/>
            <person name="Wang J."/>
            <person name="Yang H."/>
            <person name="Li Z."/>
            <person name="Wang D."/>
            <person name="Zhang A."/>
            <person name="Wang J."/>
        </authorList>
    </citation>
    <scope>NUCLEOTIDE SEQUENCE</scope>
    <source>
        <strain evidence="2">cv. G1812</strain>
    </source>
</reference>
<dbReference type="Proteomes" id="UP000015106">
    <property type="component" value="Chromosome 2"/>
</dbReference>
<evidence type="ECO:0000313" key="1">
    <source>
        <dbReference type="EnsemblPlants" id="TuG1812G0200004022.01.T01"/>
    </source>
</evidence>
<accession>A0A8R7TK40</accession>
<name>A0A8R7TK40_TRIUA</name>